<proteinExistence type="inferred from homology"/>
<dbReference type="Proteomes" id="UP001596072">
    <property type="component" value="Unassembled WGS sequence"/>
</dbReference>
<reference evidence="8" key="1">
    <citation type="journal article" date="2019" name="Int. J. Syst. Evol. Microbiol.">
        <title>The Global Catalogue of Microorganisms (GCM) 10K type strain sequencing project: providing services to taxonomists for standard genome sequencing and annotation.</title>
        <authorList>
            <consortium name="The Broad Institute Genomics Platform"/>
            <consortium name="The Broad Institute Genome Sequencing Center for Infectious Disease"/>
            <person name="Wu L."/>
            <person name="Ma J."/>
        </authorList>
    </citation>
    <scope>NUCLEOTIDE SEQUENCE [LARGE SCALE GENOMIC DNA]</scope>
    <source>
        <strain evidence="8">YIM 94188</strain>
    </source>
</reference>
<dbReference type="PANTHER" id="PTHR43806">
    <property type="entry name" value="PEPTIDASE S8"/>
    <property type="match status" value="1"/>
</dbReference>
<dbReference type="Gene3D" id="3.40.50.200">
    <property type="entry name" value="Peptidase S8/S53 domain"/>
    <property type="match status" value="1"/>
</dbReference>
<organism evidence="7 8">
    <name type="scientific">Nocardioides vastitatis</name>
    <dbReference type="NCBI Taxonomy" id="2568655"/>
    <lineage>
        <taxon>Bacteria</taxon>
        <taxon>Bacillati</taxon>
        <taxon>Actinomycetota</taxon>
        <taxon>Actinomycetes</taxon>
        <taxon>Propionibacteriales</taxon>
        <taxon>Nocardioidaceae</taxon>
        <taxon>Nocardioides</taxon>
    </lineage>
</organism>
<feature type="domain" description="Peptidase S8/S53" evidence="6">
    <location>
        <begin position="119"/>
        <end position="394"/>
    </location>
</feature>
<dbReference type="PANTHER" id="PTHR43806:SF11">
    <property type="entry name" value="CEREVISIN-RELATED"/>
    <property type="match status" value="1"/>
</dbReference>
<dbReference type="PROSITE" id="PS51892">
    <property type="entry name" value="SUBTILASE"/>
    <property type="match status" value="1"/>
</dbReference>
<keyword evidence="2 5" id="KW-0645">Protease</keyword>
<comment type="caution">
    <text evidence="7">The sequence shown here is derived from an EMBL/GenBank/DDBJ whole genome shotgun (WGS) entry which is preliminary data.</text>
</comment>
<evidence type="ECO:0000256" key="3">
    <source>
        <dbReference type="ARBA" id="ARBA00022801"/>
    </source>
</evidence>
<dbReference type="InterPro" id="IPR036852">
    <property type="entry name" value="Peptidase_S8/S53_dom_sf"/>
</dbReference>
<dbReference type="InterPro" id="IPR000209">
    <property type="entry name" value="Peptidase_S8/S53_dom"/>
</dbReference>
<evidence type="ECO:0000256" key="5">
    <source>
        <dbReference type="PROSITE-ProRule" id="PRU01240"/>
    </source>
</evidence>
<dbReference type="SUPFAM" id="SSF52743">
    <property type="entry name" value="Subtilisin-like"/>
    <property type="match status" value="1"/>
</dbReference>
<name>A0ABW0ZI22_9ACTN</name>
<feature type="active site" description="Charge relay system" evidence="5">
    <location>
        <position position="349"/>
    </location>
</feature>
<dbReference type="Pfam" id="PF00082">
    <property type="entry name" value="Peptidase_S8"/>
    <property type="match status" value="1"/>
</dbReference>
<evidence type="ECO:0000256" key="4">
    <source>
        <dbReference type="ARBA" id="ARBA00022825"/>
    </source>
</evidence>
<dbReference type="InterPro" id="IPR015500">
    <property type="entry name" value="Peptidase_S8_subtilisin-rel"/>
</dbReference>
<dbReference type="RefSeq" id="WP_168798149.1">
    <property type="nucleotide sequence ID" value="NZ_JBHSNS010000009.1"/>
</dbReference>
<feature type="active site" description="Charge relay system" evidence="5">
    <location>
        <position position="157"/>
    </location>
</feature>
<gene>
    <name evidence="7" type="ORF">ACFPQB_17095</name>
</gene>
<sequence>MSVILTTLGIAAAAAAGTHITTEEPQALVAEQVTGRVVVIGPDAAASAREVRAAGGTVRAEVELINGVVAELPRGAELPGGYDVVPDRPVSFASEASTADPQRALVRETVGLASTGSEGAGVTVALVDTGVADVSDLAGRLDHIDVTGTGVGDDYGHGTYLAGVLAGSGESSDGRFQGVAPQARVLDVKVADGSGRTSLALVLEGLQQVWNTADQYGTKVVNLSLASGSPLPYQVDPLNQALRRLWHRGFTVVVASGNDGPTPGVVASPGNDPVLLTAGGLDDGFSASRADDTVAEFSGRGPTIQGVGKPDLVAPGVHVVGLRAPGSHVDVSFPRARVAADYVRGSGTSASAAVTSAAVATILADSPNLRPAQIKHLVTATAYQADALRTGAGAGGIDLQAALQMADSPKIRQFSPPVANVPGTPGQWRSVAIAIGNGDRKAAAAAWKQLSPEARAWVGRSWVKLDPVARAWVGRSWVTSSGDDEKVTSEEWAARAWVARAWVGDAWAARAWVGDDWAGRAWIGDDWAARAWVGDDWAGRAWIGEIWEGRAWVVSWR</sequence>
<accession>A0ABW0ZI22</accession>
<comment type="similarity">
    <text evidence="1 5">Belongs to the peptidase S8 family.</text>
</comment>
<evidence type="ECO:0000256" key="2">
    <source>
        <dbReference type="ARBA" id="ARBA00022670"/>
    </source>
</evidence>
<dbReference type="PRINTS" id="PR00723">
    <property type="entry name" value="SUBTILISIN"/>
</dbReference>
<evidence type="ECO:0000313" key="8">
    <source>
        <dbReference type="Proteomes" id="UP001596072"/>
    </source>
</evidence>
<evidence type="ECO:0000313" key="7">
    <source>
        <dbReference type="EMBL" id="MFC5730641.1"/>
    </source>
</evidence>
<evidence type="ECO:0000256" key="1">
    <source>
        <dbReference type="ARBA" id="ARBA00011073"/>
    </source>
</evidence>
<protein>
    <submittedName>
        <fullName evidence="7">S8 family serine peptidase</fullName>
    </submittedName>
</protein>
<feature type="active site" description="Charge relay system" evidence="5">
    <location>
        <position position="128"/>
    </location>
</feature>
<keyword evidence="8" id="KW-1185">Reference proteome</keyword>
<keyword evidence="4 5" id="KW-0720">Serine protease</keyword>
<dbReference type="InterPro" id="IPR050131">
    <property type="entry name" value="Peptidase_S8_subtilisin-like"/>
</dbReference>
<dbReference type="EMBL" id="JBHSNS010000009">
    <property type="protein sequence ID" value="MFC5730641.1"/>
    <property type="molecule type" value="Genomic_DNA"/>
</dbReference>
<evidence type="ECO:0000259" key="6">
    <source>
        <dbReference type="Pfam" id="PF00082"/>
    </source>
</evidence>
<keyword evidence="3 5" id="KW-0378">Hydrolase</keyword>